<comment type="caution">
    <text evidence="1">The sequence shown here is derived from an EMBL/GenBank/DDBJ whole genome shotgun (WGS) entry which is preliminary data.</text>
</comment>
<name>A0A9W6C5M9_9FIRM</name>
<evidence type="ECO:0008006" key="3">
    <source>
        <dbReference type="Google" id="ProtNLM"/>
    </source>
</evidence>
<proteinExistence type="predicted"/>
<dbReference type="RefSeq" id="WP_281873478.1">
    <property type="nucleotide sequence ID" value="NZ_BSBO01000031.1"/>
</dbReference>
<keyword evidence="2" id="KW-1185">Reference proteome</keyword>
<evidence type="ECO:0000313" key="2">
    <source>
        <dbReference type="Proteomes" id="UP001145145"/>
    </source>
</evidence>
<dbReference type="NCBIfam" id="TIGR02678">
    <property type="entry name" value="TIGR02678 family protein"/>
    <property type="match status" value="1"/>
</dbReference>
<reference evidence="1 2" key="1">
    <citation type="journal article" date="2023" name="Int. J. Syst. Evol. Microbiol.">
        <title>Sellimonas catena sp. nov., isolated from human faeces.</title>
        <authorList>
            <person name="Hisatomi A."/>
            <person name="Ohkuma M."/>
            <person name="Sakamoto M."/>
        </authorList>
    </citation>
    <scope>NUCLEOTIDE SEQUENCE [LARGE SCALE GENOMIC DNA]</scope>
    <source>
        <strain evidence="1 2">12EGH17</strain>
    </source>
</reference>
<dbReference type="Pfam" id="PF09661">
    <property type="entry name" value="DUF2398"/>
    <property type="match status" value="1"/>
</dbReference>
<gene>
    <name evidence="1" type="ORF">Selli1_27150</name>
</gene>
<dbReference type="InterPro" id="IPR013494">
    <property type="entry name" value="CHP02678"/>
</dbReference>
<accession>A0A9W6C5M9</accession>
<evidence type="ECO:0000313" key="1">
    <source>
        <dbReference type="EMBL" id="GLG05541.1"/>
    </source>
</evidence>
<dbReference type="AlphaFoldDB" id="A0A9W6C5M9"/>
<dbReference type="EMBL" id="BSBO01000031">
    <property type="protein sequence ID" value="GLG05541.1"/>
    <property type="molecule type" value="Genomic_DNA"/>
</dbReference>
<organism evidence="1 2">
    <name type="scientific">Sellimonas catena</name>
    <dbReference type="NCBI Taxonomy" id="2994035"/>
    <lineage>
        <taxon>Bacteria</taxon>
        <taxon>Bacillati</taxon>
        <taxon>Bacillota</taxon>
        <taxon>Clostridia</taxon>
        <taxon>Lachnospirales</taxon>
        <taxon>Lachnospiraceae</taxon>
        <taxon>Sellimonas</taxon>
    </lineage>
</organism>
<sequence>MREELEILMNRRWVLKSEEKELYYRLRDAAGEIRKFATEKMGCQIIANSLLIKMEKIPAVPEEWMGIREFTSREEYAFLCVLLMFLEDKDTEYQFTISMLTDYISANMPAEKVDWTIYTHRRRLVKVMRYAKTQGIIQVTDGNDENFMEDQNGQVLYENTGASRYFMKNFSTDIMSYSEPEDFLESEWFGVDEDRGIARRHRVYKRLLFSPGMYRSEGTAEDFEYLKYYGRRLAEDLNEHLDCDLHIHRGSAYALPQEGSRLGIQFPGNNAVSDMILLVCREVRRKVEEGIWKAETDEMILVDQMEFERLLKEVKRTYGNGFTKQFREMQEGEYVETMMEEMRIWSFIRVMEKDHMVGIYPAAGKIQGRYPADYAGGDRDEQ</sequence>
<protein>
    <recommendedName>
        <fullName evidence="3">TIGR02678 family protein</fullName>
    </recommendedName>
</protein>
<dbReference type="Proteomes" id="UP001145145">
    <property type="component" value="Unassembled WGS sequence"/>
</dbReference>